<dbReference type="RefSeq" id="WP_011065803.1">
    <property type="nucleotide sequence ID" value="NC_004193.1"/>
</dbReference>
<sequence>MRNLILLLLLSMVLVGCGEDYNIESTMSEQVADFEFTNQDNEAVSLSDLEGEWWVANFIFTNCTTVCMPMTYNMSQLQGMIESEDLDVQLISFSVDPENDSPEVLKEYAQNYDASFENWSLLTGYDFETIRELSIKSFKNFVQAPPEGTDQVTHGTSFFLVSPEGEVIKNYNGIEEQNMEAIAEDLNKVQ</sequence>
<protein>
    <submittedName>
        <fullName evidence="6">Hypothetical conserved protein</fullName>
    </submittedName>
</protein>
<dbReference type="eggNOG" id="COG1999">
    <property type="taxonomic scope" value="Bacteria"/>
</dbReference>
<dbReference type="InterPro" id="IPR003782">
    <property type="entry name" value="SCO1/SenC"/>
</dbReference>
<dbReference type="PROSITE" id="PS51257">
    <property type="entry name" value="PROKAR_LIPOPROTEIN"/>
    <property type="match status" value="1"/>
</dbReference>
<accession>Q8ERA9</accession>
<gene>
    <name evidence="6" type="ordered locus">OB1397</name>
</gene>
<comment type="similarity">
    <text evidence="1">Belongs to the SCO1/2 family.</text>
</comment>
<feature type="binding site" evidence="3">
    <location>
        <position position="154"/>
    </location>
    <ligand>
        <name>Cu cation</name>
        <dbReference type="ChEBI" id="CHEBI:23378"/>
    </ligand>
</feature>
<feature type="binding site" evidence="3">
    <location>
        <position position="63"/>
    </location>
    <ligand>
        <name>Cu cation</name>
        <dbReference type="ChEBI" id="CHEBI:23378"/>
    </ligand>
</feature>
<dbReference type="InterPro" id="IPR013766">
    <property type="entry name" value="Thioredoxin_domain"/>
</dbReference>
<dbReference type="Proteomes" id="UP000000822">
    <property type="component" value="Chromosome"/>
</dbReference>
<name>Q8ERA9_OCEIH</name>
<evidence type="ECO:0000256" key="1">
    <source>
        <dbReference type="ARBA" id="ARBA00010996"/>
    </source>
</evidence>
<proteinExistence type="inferred from homology"/>
<evidence type="ECO:0000256" key="4">
    <source>
        <dbReference type="PIRSR" id="PIRSR603782-2"/>
    </source>
</evidence>
<dbReference type="OrthoDB" id="9811998at2"/>
<feature type="disulfide bond" description="Redox-active" evidence="4">
    <location>
        <begin position="63"/>
        <end position="67"/>
    </location>
</feature>
<dbReference type="Pfam" id="PF02630">
    <property type="entry name" value="SCO1-SenC"/>
    <property type="match status" value="1"/>
</dbReference>
<evidence type="ECO:0000259" key="5">
    <source>
        <dbReference type="PROSITE" id="PS51352"/>
    </source>
</evidence>
<reference evidence="6 7" key="2">
    <citation type="journal article" date="2002" name="Nucleic Acids Res.">
        <title>Genome sequence of Oceanobacillus iheyensis isolated from the Iheya Ridge and its unexpected adaptive capabilities to extreme environments.</title>
        <authorList>
            <person name="Takami H."/>
            <person name="Takaki Y."/>
            <person name="Uchiyama I."/>
        </authorList>
    </citation>
    <scope>NUCLEOTIDE SEQUENCE [LARGE SCALE GENOMIC DNA]</scope>
    <source>
        <strain evidence="7">DSM 14371 / CIP 107618 / JCM 11309 / KCTC 3954 / HTE831</strain>
    </source>
</reference>
<dbReference type="HOGENOM" id="CLU_050131_2_1_9"/>
<dbReference type="GO" id="GO:0046872">
    <property type="term" value="F:metal ion binding"/>
    <property type="evidence" value="ECO:0007669"/>
    <property type="project" value="UniProtKB-KW"/>
</dbReference>
<evidence type="ECO:0000313" key="6">
    <source>
        <dbReference type="EMBL" id="BAC13353.1"/>
    </source>
</evidence>
<evidence type="ECO:0000313" key="7">
    <source>
        <dbReference type="Proteomes" id="UP000000822"/>
    </source>
</evidence>
<dbReference type="PANTHER" id="PTHR12151:SF25">
    <property type="entry name" value="LINALOOL DEHYDRATASE_ISOMERASE DOMAIN-CONTAINING PROTEIN"/>
    <property type="match status" value="1"/>
</dbReference>
<evidence type="ECO:0000256" key="3">
    <source>
        <dbReference type="PIRSR" id="PIRSR603782-1"/>
    </source>
</evidence>
<dbReference type="PANTHER" id="PTHR12151">
    <property type="entry name" value="ELECTRON TRANSPORT PROTIN SCO1/SENC FAMILY MEMBER"/>
    <property type="match status" value="1"/>
</dbReference>
<keyword evidence="7" id="KW-1185">Reference proteome</keyword>
<dbReference type="SUPFAM" id="SSF52833">
    <property type="entry name" value="Thioredoxin-like"/>
    <property type="match status" value="1"/>
</dbReference>
<dbReference type="Gene3D" id="3.40.30.10">
    <property type="entry name" value="Glutaredoxin"/>
    <property type="match status" value="1"/>
</dbReference>
<keyword evidence="4" id="KW-1015">Disulfide bond</keyword>
<dbReference type="InterPro" id="IPR036249">
    <property type="entry name" value="Thioredoxin-like_sf"/>
</dbReference>
<evidence type="ECO:0000256" key="2">
    <source>
        <dbReference type="ARBA" id="ARBA00023008"/>
    </source>
</evidence>
<reference evidence="6 7" key="1">
    <citation type="journal article" date="2001" name="FEMS Microbiol. Lett.">
        <title>Oceanobacillus iheyensis gen. nov., sp. nov., a deep-sea extremely halotolerant and alkaliphilic species isolated from a depth of 1050 m on the Iheya Ridge.</title>
        <authorList>
            <person name="Lu J."/>
            <person name="Nogi Y."/>
            <person name="Takami H."/>
        </authorList>
    </citation>
    <scope>NUCLEOTIDE SEQUENCE [LARGE SCALE GENOMIC DNA]</scope>
    <source>
        <strain evidence="7">DSM 14371 / CIP 107618 / JCM 11309 / KCTC 3954 / HTE831</strain>
    </source>
</reference>
<feature type="binding site" evidence="3">
    <location>
        <position position="67"/>
    </location>
    <ligand>
        <name>Cu cation</name>
        <dbReference type="ChEBI" id="CHEBI:23378"/>
    </ligand>
</feature>
<dbReference type="STRING" id="221109.gene:10733637"/>
<organism evidence="6 7">
    <name type="scientific">Oceanobacillus iheyensis (strain DSM 14371 / CIP 107618 / JCM 11309 / KCTC 3954 / HTE831)</name>
    <dbReference type="NCBI Taxonomy" id="221109"/>
    <lineage>
        <taxon>Bacteria</taxon>
        <taxon>Bacillati</taxon>
        <taxon>Bacillota</taxon>
        <taxon>Bacilli</taxon>
        <taxon>Bacillales</taxon>
        <taxon>Bacillaceae</taxon>
        <taxon>Oceanobacillus</taxon>
    </lineage>
</organism>
<dbReference type="AlphaFoldDB" id="Q8ERA9"/>
<dbReference type="CDD" id="cd02968">
    <property type="entry name" value="SCO"/>
    <property type="match status" value="1"/>
</dbReference>
<keyword evidence="3" id="KW-0479">Metal-binding</keyword>
<dbReference type="KEGG" id="oih:OB1397"/>
<dbReference type="EMBL" id="BA000028">
    <property type="protein sequence ID" value="BAC13353.1"/>
    <property type="molecule type" value="Genomic_DNA"/>
</dbReference>
<dbReference type="PhylomeDB" id="Q8ERA9"/>
<keyword evidence="2 3" id="KW-0186">Copper</keyword>
<dbReference type="PROSITE" id="PS51352">
    <property type="entry name" value="THIOREDOXIN_2"/>
    <property type="match status" value="1"/>
</dbReference>
<feature type="domain" description="Thioredoxin" evidence="5">
    <location>
        <begin position="25"/>
        <end position="190"/>
    </location>
</feature>